<comment type="caution">
    <text evidence="1">The sequence shown here is derived from an EMBL/GenBank/DDBJ whole genome shotgun (WGS) entry which is preliminary data.</text>
</comment>
<protein>
    <submittedName>
        <fullName evidence="1">Uncharacterized protein</fullName>
    </submittedName>
</protein>
<evidence type="ECO:0000313" key="2">
    <source>
        <dbReference type="Proteomes" id="UP000807025"/>
    </source>
</evidence>
<dbReference type="EMBL" id="MU154542">
    <property type="protein sequence ID" value="KAF9497602.1"/>
    <property type="molecule type" value="Genomic_DNA"/>
</dbReference>
<evidence type="ECO:0000313" key="1">
    <source>
        <dbReference type="EMBL" id="KAF9497602.1"/>
    </source>
</evidence>
<dbReference type="AlphaFoldDB" id="A0A9P6DAL1"/>
<gene>
    <name evidence="1" type="ORF">BDN71DRAFT_1504604</name>
</gene>
<name>A0A9P6DAL1_PLEER</name>
<sequence>MFTGLHVCPRLKRAELSLYNAIGSEMAAFLNTRGESIEELQLSFCRPIGGPPFSIATLQLLSLCRLSVAWNLFNWGDENPFQQLWTDAFFPPLIVSR</sequence>
<reference evidence="1" key="1">
    <citation type="submission" date="2020-11" db="EMBL/GenBank/DDBJ databases">
        <authorList>
            <consortium name="DOE Joint Genome Institute"/>
            <person name="Ahrendt S."/>
            <person name="Riley R."/>
            <person name="Andreopoulos W."/>
            <person name="Labutti K."/>
            <person name="Pangilinan J."/>
            <person name="Ruiz-Duenas F.J."/>
            <person name="Barrasa J.M."/>
            <person name="Sanchez-Garcia M."/>
            <person name="Camarero S."/>
            <person name="Miyauchi S."/>
            <person name="Serrano A."/>
            <person name="Linde D."/>
            <person name="Babiker R."/>
            <person name="Drula E."/>
            <person name="Ayuso-Fernandez I."/>
            <person name="Pacheco R."/>
            <person name="Padilla G."/>
            <person name="Ferreira P."/>
            <person name="Barriuso J."/>
            <person name="Kellner H."/>
            <person name="Castanera R."/>
            <person name="Alfaro M."/>
            <person name="Ramirez L."/>
            <person name="Pisabarro A.G."/>
            <person name="Kuo A."/>
            <person name="Tritt A."/>
            <person name="Lipzen A."/>
            <person name="He G."/>
            <person name="Yan M."/>
            <person name="Ng V."/>
            <person name="Cullen D."/>
            <person name="Martin F."/>
            <person name="Rosso M.-N."/>
            <person name="Henrissat B."/>
            <person name="Hibbett D."/>
            <person name="Martinez A.T."/>
            <person name="Grigoriev I.V."/>
        </authorList>
    </citation>
    <scope>NUCLEOTIDE SEQUENCE</scope>
    <source>
        <strain evidence="1">ATCC 90797</strain>
    </source>
</reference>
<proteinExistence type="predicted"/>
<accession>A0A9P6DAL1</accession>
<keyword evidence="2" id="KW-1185">Reference proteome</keyword>
<dbReference type="OrthoDB" id="3039255at2759"/>
<organism evidence="1 2">
    <name type="scientific">Pleurotus eryngii</name>
    <name type="common">Boletus of the steppes</name>
    <dbReference type="NCBI Taxonomy" id="5323"/>
    <lineage>
        <taxon>Eukaryota</taxon>
        <taxon>Fungi</taxon>
        <taxon>Dikarya</taxon>
        <taxon>Basidiomycota</taxon>
        <taxon>Agaricomycotina</taxon>
        <taxon>Agaricomycetes</taxon>
        <taxon>Agaricomycetidae</taxon>
        <taxon>Agaricales</taxon>
        <taxon>Pleurotineae</taxon>
        <taxon>Pleurotaceae</taxon>
        <taxon>Pleurotus</taxon>
    </lineage>
</organism>
<dbReference type="Proteomes" id="UP000807025">
    <property type="component" value="Unassembled WGS sequence"/>
</dbReference>